<protein>
    <submittedName>
        <fullName evidence="6">TetR family transcriptional regulator</fullName>
    </submittedName>
</protein>
<dbReference type="Gene3D" id="1.10.10.60">
    <property type="entry name" value="Homeodomain-like"/>
    <property type="match status" value="1"/>
</dbReference>
<sequence>MGRPRKFDEDEVLAAARRVFNETGFHGTSVDDLSRATGLSKGSLYGAFGDKDALFQRVLEDYCAGADQDAVARLEGPEDEALDRLRSWLRMPEGPMDRLGCLLAKATAELSWENEAVAARSLATFEMLLDSCRRLIEQAQRAGDVDPAADAEVLGGLIVTTHRGIEALAKAGVDATRLNRIADAAIDNIALKARV</sequence>
<dbReference type="PANTHER" id="PTHR47506">
    <property type="entry name" value="TRANSCRIPTIONAL REGULATORY PROTEIN"/>
    <property type="match status" value="1"/>
</dbReference>
<gene>
    <name evidence="6" type="ORF">AFR_11965</name>
</gene>
<keyword evidence="1" id="KW-0805">Transcription regulation</keyword>
<proteinExistence type="predicted"/>
<dbReference type="SUPFAM" id="SSF46689">
    <property type="entry name" value="Homeodomain-like"/>
    <property type="match status" value="1"/>
</dbReference>
<feature type="domain" description="HTH tetR-type" evidence="5">
    <location>
        <begin position="6"/>
        <end position="66"/>
    </location>
</feature>
<dbReference type="GO" id="GO:0003677">
    <property type="term" value="F:DNA binding"/>
    <property type="evidence" value="ECO:0007669"/>
    <property type="project" value="UniProtKB-UniRule"/>
</dbReference>
<evidence type="ECO:0000256" key="1">
    <source>
        <dbReference type="ARBA" id="ARBA00023015"/>
    </source>
</evidence>
<evidence type="ECO:0000313" key="7">
    <source>
        <dbReference type="Proteomes" id="UP000017746"/>
    </source>
</evidence>
<evidence type="ECO:0000259" key="5">
    <source>
        <dbReference type="PROSITE" id="PS50977"/>
    </source>
</evidence>
<dbReference type="AlphaFoldDB" id="U5VV56"/>
<dbReference type="Pfam" id="PF16925">
    <property type="entry name" value="TetR_C_13"/>
    <property type="match status" value="1"/>
</dbReference>
<dbReference type="PANTHER" id="PTHR47506:SF1">
    <property type="entry name" value="HTH-TYPE TRANSCRIPTIONAL REGULATOR YJDC"/>
    <property type="match status" value="1"/>
</dbReference>
<dbReference type="InterPro" id="IPR023772">
    <property type="entry name" value="DNA-bd_HTH_TetR-type_CS"/>
</dbReference>
<dbReference type="eggNOG" id="COG1309">
    <property type="taxonomic scope" value="Bacteria"/>
</dbReference>
<organism evidence="6 7">
    <name type="scientific">Actinoplanes friuliensis DSM 7358</name>
    <dbReference type="NCBI Taxonomy" id="1246995"/>
    <lineage>
        <taxon>Bacteria</taxon>
        <taxon>Bacillati</taxon>
        <taxon>Actinomycetota</taxon>
        <taxon>Actinomycetes</taxon>
        <taxon>Micromonosporales</taxon>
        <taxon>Micromonosporaceae</taxon>
        <taxon>Actinoplanes</taxon>
    </lineage>
</organism>
<evidence type="ECO:0000256" key="2">
    <source>
        <dbReference type="ARBA" id="ARBA00023125"/>
    </source>
</evidence>
<dbReference type="HOGENOM" id="CLU_069356_28_0_11"/>
<dbReference type="Pfam" id="PF00440">
    <property type="entry name" value="TetR_N"/>
    <property type="match status" value="1"/>
</dbReference>
<dbReference type="InterPro" id="IPR001647">
    <property type="entry name" value="HTH_TetR"/>
</dbReference>
<dbReference type="InterPro" id="IPR011075">
    <property type="entry name" value="TetR_C"/>
</dbReference>
<accession>U5VV56</accession>
<dbReference type="RefSeq" id="WP_023360741.1">
    <property type="nucleotide sequence ID" value="NC_022657.1"/>
</dbReference>
<dbReference type="InterPro" id="IPR036271">
    <property type="entry name" value="Tet_transcr_reg_TetR-rel_C_sf"/>
</dbReference>
<dbReference type="KEGG" id="afs:AFR_11965"/>
<dbReference type="Gene3D" id="1.10.357.10">
    <property type="entry name" value="Tetracycline Repressor, domain 2"/>
    <property type="match status" value="1"/>
</dbReference>
<name>U5VV56_9ACTN</name>
<feature type="DNA-binding region" description="H-T-H motif" evidence="4">
    <location>
        <begin position="29"/>
        <end position="48"/>
    </location>
</feature>
<keyword evidence="2 4" id="KW-0238">DNA-binding</keyword>
<reference evidence="6 7" key="1">
    <citation type="journal article" date="2014" name="J. Biotechnol.">
        <title>Complete genome sequence of the actinobacterium Actinoplanes friuliensis HAG 010964, producer of the lipopeptide antibiotic friulimycin.</title>
        <authorList>
            <person name="Ruckert C."/>
            <person name="Szczepanowski R."/>
            <person name="Albersmeier A."/>
            <person name="Goesmann A."/>
            <person name="Fischer N."/>
            <person name="Steinkamper A."/>
            <person name="Puhler A."/>
            <person name="Biener R."/>
            <person name="Schwartz D."/>
            <person name="Kalinowski J."/>
        </authorList>
    </citation>
    <scope>NUCLEOTIDE SEQUENCE [LARGE SCALE GENOMIC DNA]</scope>
    <source>
        <strain evidence="6 7">DSM 7358</strain>
    </source>
</reference>
<evidence type="ECO:0000256" key="4">
    <source>
        <dbReference type="PROSITE-ProRule" id="PRU00335"/>
    </source>
</evidence>
<dbReference type="PATRIC" id="fig|1246995.3.peg.2436"/>
<dbReference type="EMBL" id="CP006272">
    <property type="protein sequence ID" value="AGZ40682.1"/>
    <property type="molecule type" value="Genomic_DNA"/>
</dbReference>
<keyword evidence="3" id="KW-0804">Transcription</keyword>
<dbReference type="PROSITE" id="PS01081">
    <property type="entry name" value="HTH_TETR_1"/>
    <property type="match status" value="1"/>
</dbReference>
<dbReference type="OrthoDB" id="9805134at2"/>
<dbReference type="PROSITE" id="PS50977">
    <property type="entry name" value="HTH_TETR_2"/>
    <property type="match status" value="1"/>
</dbReference>
<keyword evidence="7" id="KW-1185">Reference proteome</keyword>
<evidence type="ECO:0000313" key="6">
    <source>
        <dbReference type="EMBL" id="AGZ40682.1"/>
    </source>
</evidence>
<evidence type="ECO:0000256" key="3">
    <source>
        <dbReference type="ARBA" id="ARBA00023163"/>
    </source>
</evidence>
<dbReference type="InterPro" id="IPR009057">
    <property type="entry name" value="Homeodomain-like_sf"/>
</dbReference>
<dbReference type="SUPFAM" id="SSF48498">
    <property type="entry name" value="Tetracyclin repressor-like, C-terminal domain"/>
    <property type="match status" value="1"/>
</dbReference>
<dbReference type="STRING" id="1246995.AFR_11965"/>
<dbReference type="Proteomes" id="UP000017746">
    <property type="component" value="Chromosome"/>
</dbReference>
<dbReference type="PRINTS" id="PR00455">
    <property type="entry name" value="HTHTETR"/>
</dbReference>